<dbReference type="GO" id="GO:0043531">
    <property type="term" value="F:ADP binding"/>
    <property type="evidence" value="ECO:0007669"/>
    <property type="project" value="InterPro"/>
</dbReference>
<keyword evidence="4" id="KW-1185">Reference proteome</keyword>
<dbReference type="EMBL" id="LWDX02013712">
    <property type="protein sequence ID" value="OEL34963.1"/>
    <property type="molecule type" value="Genomic_DNA"/>
</dbReference>
<evidence type="ECO:0000256" key="1">
    <source>
        <dbReference type="ARBA" id="ARBA00022821"/>
    </source>
</evidence>
<evidence type="ECO:0000259" key="2">
    <source>
        <dbReference type="Pfam" id="PF00931"/>
    </source>
</evidence>
<dbReference type="InterPro" id="IPR002182">
    <property type="entry name" value="NB-ARC"/>
</dbReference>
<protein>
    <submittedName>
        <fullName evidence="3">Putative disease resistance protein</fullName>
    </submittedName>
</protein>
<proteinExistence type="predicted"/>
<gene>
    <name evidence="3" type="ORF">BAE44_0004018</name>
</gene>
<dbReference type="PANTHER" id="PTHR36766:SF70">
    <property type="entry name" value="DISEASE RESISTANCE PROTEIN RGA4"/>
    <property type="match status" value="1"/>
</dbReference>
<keyword evidence="1" id="KW-0611">Plant defense</keyword>
<dbReference type="OrthoDB" id="658304at2759"/>
<comment type="caution">
    <text evidence="3">The sequence shown here is derived from an EMBL/GenBank/DDBJ whole genome shotgun (WGS) entry which is preliminary data.</text>
</comment>
<dbReference type="GO" id="GO:0006952">
    <property type="term" value="P:defense response"/>
    <property type="evidence" value="ECO:0007669"/>
    <property type="project" value="UniProtKB-KW"/>
</dbReference>
<dbReference type="InterPro" id="IPR027417">
    <property type="entry name" value="P-loop_NTPase"/>
</dbReference>
<organism evidence="3 4">
    <name type="scientific">Dichanthelium oligosanthes</name>
    <dbReference type="NCBI Taxonomy" id="888268"/>
    <lineage>
        <taxon>Eukaryota</taxon>
        <taxon>Viridiplantae</taxon>
        <taxon>Streptophyta</taxon>
        <taxon>Embryophyta</taxon>
        <taxon>Tracheophyta</taxon>
        <taxon>Spermatophyta</taxon>
        <taxon>Magnoliopsida</taxon>
        <taxon>Liliopsida</taxon>
        <taxon>Poales</taxon>
        <taxon>Poaceae</taxon>
        <taxon>PACMAD clade</taxon>
        <taxon>Panicoideae</taxon>
        <taxon>Panicodae</taxon>
        <taxon>Paniceae</taxon>
        <taxon>Dichantheliinae</taxon>
        <taxon>Dichanthelium</taxon>
    </lineage>
</organism>
<dbReference type="AlphaFoldDB" id="A0A1E5WBZ8"/>
<evidence type="ECO:0000313" key="4">
    <source>
        <dbReference type="Proteomes" id="UP000095767"/>
    </source>
</evidence>
<reference evidence="3 4" key="1">
    <citation type="submission" date="2016-09" db="EMBL/GenBank/DDBJ databases">
        <title>The draft genome of Dichanthelium oligosanthes: A C3 panicoid grass species.</title>
        <authorList>
            <person name="Studer A.J."/>
            <person name="Schnable J.C."/>
            <person name="Brutnell T.P."/>
        </authorList>
    </citation>
    <scope>NUCLEOTIDE SEQUENCE [LARGE SCALE GENOMIC DNA]</scope>
    <source>
        <strain evidence="4">cv. Kellogg 1175</strain>
        <tissue evidence="3">Leaf</tissue>
    </source>
</reference>
<accession>A0A1E5WBZ8</accession>
<name>A0A1E5WBZ8_9POAL</name>
<evidence type="ECO:0000313" key="3">
    <source>
        <dbReference type="EMBL" id="OEL34963.1"/>
    </source>
</evidence>
<dbReference type="Pfam" id="PF00931">
    <property type="entry name" value="NB-ARC"/>
    <property type="match status" value="1"/>
</dbReference>
<dbReference type="STRING" id="888268.A0A1E5WBZ8"/>
<dbReference type="SUPFAM" id="SSF52540">
    <property type="entry name" value="P-loop containing nucleoside triphosphate hydrolases"/>
    <property type="match status" value="1"/>
</dbReference>
<feature type="domain" description="NB-ARC" evidence="2">
    <location>
        <begin position="91"/>
        <end position="266"/>
    </location>
</feature>
<dbReference type="FunFam" id="3.40.50.300:FF:001091">
    <property type="entry name" value="Probable disease resistance protein At1g61300"/>
    <property type="match status" value="1"/>
</dbReference>
<dbReference type="PANTHER" id="PTHR36766">
    <property type="entry name" value="PLANT BROAD-SPECTRUM MILDEW RESISTANCE PROTEIN RPW8"/>
    <property type="match status" value="1"/>
</dbReference>
<dbReference type="PRINTS" id="PR00364">
    <property type="entry name" value="DISEASERSIST"/>
</dbReference>
<dbReference type="Proteomes" id="UP000095767">
    <property type="component" value="Unassembled WGS sequence"/>
</dbReference>
<sequence length="285" mass="32746">MEKRNRLKKGFIGAVSRYARLPSDLITLHKVGNEIQRIRRKVREISESASSLKILDLGNTELEKFYLDDESLQDHGLVLQHFEDVTVVGFEDEQKEIVEKLIEKDTKLSVASIVGMGGAGKTTLARKVCASDKIKQHFNTIAWVTVSQKFKGVELLKDIMKQIMDGRDNGIEIGQMHEYELGKKIQAFLTDKRYLVVLDDVWTTDTWNQINRMVKVFPDVNNGSRVMLTTRKVDVANHIEMPTYVHKLKLLDDEKSLELFSSKALPSYKRHLIQNIDEFEELGRN</sequence>
<dbReference type="Gene3D" id="3.40.50.300">
    <property type="entry name" value="P-loop containing nucleotide triphosphate hydrolases"/>
    <property type="match status" value="1"/>
</dbReference>